<gene>
    <name evidence="1" type="ORF">M407DRAFT_103687</name>
</gene>
<reference evidence="1 2" key="1">
    <citation type="submission" date="2014-04" db="EMBL/GenBank/DDBJ databases">
        <authorList>
            <consortium name="DOE Joint Genome Institute"/>
            <person name="Kuo A."/>
            <person name="Girlanda M."/>
            <person name="Perotto S."/>
            <person name="Kohler A."/>
            <person name="Nagy L.G."/>
            <person name="Floudas D."/>
            <person name="Copeland A."/>
            <person name="Barry K.W."/>
            <person name="Cichocki N."/>
            <person name="Veneault-Fourrey C."/>
            <person name="LaButti K."/>
            <person name="Lindquist E.A."/>
            <person name="Lipzen A."/>
            <person name="Lundell T."/>
            <person name="Morin E."/>
            <person name="Murat C."/>
            <person name="Sun H."/>
            <person name="Tunlid A."/>
            <person name="Henrissat B."/>
            <person name="Grigoriev I.V."/>
            <person name="Hibbett D.S."/>
            <person name="Martin F."/>
            <person name="Nordberg H.P."/>
            <person name="Cantor M.N."/>
            <person name="Hua S.X."/>
        </authorList>
    </citation>
    <scope>NUCLEOTIDE SEQUENCE [LARGE SCALE GENOMIC DNA]</scope>
    <source>
        <strain evidence="1 2">MUT 4182</strain>
    </source>
</reference>
<dbReference type="EMBL" id="KN824209">
    <property type="protein sequence ID" value="KIO15327.1"/>
    <property type="molecule type" value="Genomic_DNA"/>
</dbReference>
<organism evidence="1 2">
    <name type="scientific">Tulasnella calospora MUT 4182</name>
    <dbReference type="NCBI Taxonomy" id="1051891"/>
    <lineage>
        <taxon>Eukaryota</taxon>
        <taxon>Fungi</taxon>
        <taxon>Dikarya</taxon>
        <taxon>Basidiomycota</taxon>
        <taxon>Agaricomycotina</taxon>
        <taxon>Agaricomycetes</taxon>
        <taxon>Cantharellales</taxon>
        <taxon>Tulasnellaceae</taxon>
        <taxon>Tulasnella</taxon>
    </lineage>
</organism>
<accession>A0A0C3L0W1</accession>
<sequence length="148" mass="16154">MTAFSINQLSHPQVISPLLSKSFCCPLSLKPLWRPPSPSVSSISSCQQSSFDRPAALRRACHLLSSFMPISSCRSFGSIAVLPLVCSYQCCNIIVPIGYAVPLGCNHTREILPCTIWALRGVGDLQVVIKRSAFQKYLQAGSSREPQT</sequence>
<proteinExistence type="predicted"/>
<evidence type="ECO:0000313" key="2">
    <source>
        <dbReference type="Proteomes" id="UP000054248"/>
    </source>
</evidence>
<dbReference type="HOGENOM" id="CLU_1760137_0_0_1"/>
<name>A0A0C3L0W1_9AGAM</name>
<dbReference type="Proteomes" id="UP000054248">
    <property type="component" value="Unassembled WGS sequence"/>
</dbReference>
<evidence type="ECO:0000313" key="1">
    <source>
        <dbReference type="EMBL" id="KIO15327.1"/>
    </source>
</evidence>
<dbReference type="AlphaFoldDB" id="A0A0C3L0W1"/>
<reference evidence="2" key="2">
    <citation type="submission" date="2015-01" db="EMBL/GenBank/DDBJ databases">
        <title>Evolutionary Origins and Diversification of the Mycorrhizal Mutualists.</title>
        <authorList>
            <consortium name="DOE Joint Genome Institute"/>
            <consortium name="Mycorrhizal Genomics Consortium"/>
            <person name="Kohler A."/>
            <person name="Kuo A."/>
            <person name="Nagy L.G."/>
            <person name="Floudas D."/>
            <person name="Copeland A."/>
            <person name="Barry K.W."/>
            <person name="Cichocki N."/>
            <person name="Veneault-Fourrey C."/>
            <person name="LaButti K."/>
            <person name="Lindquist E.A."/>
            <person name="Lipzen A."/>
            <person name="Lundell T."/>
            <person name="Morin E."/>
            <person name="Murat C."/>
            <person name="Riley R."/>
            <person name="Ohm R."/>
            <person name="Sun H."/>
            <person name="Tunlid A."/>
            <person name="Henrissat B."/>
            <person name="Grigoriev I.V."/>
            <person name="Hibbett D.S."/>
            <person name="Martin F."/>
        </authorList>
    </citation>
    <scope>NUCLEOTIDE SEQUENCE [LARGE SCALE GENOMIC DNA]</scope>
    <source>
        <strain evidence="2">MUT 4182</strain>
    </source>
</reference>
<protein>
    <submittedName>
        <fullName evidence="1">Uncharacterized protein</fullName>
    </submittedName>
</protein>
<keyword evidence="2" id="KW-1185">Reference proteome</keyword>